<keyword evidence="4" id="KW-0808">Transferase</keyword>
<dbReference type="RefSeq" id="WP_341694643.1">
    <property type="nucleotide sequence ID" value="NZ_JBBYHS010000025.1"/>
</dbReference>
<dbReference type="InterPro" id="IPR036097">
    <property type="entry name" value="HisK_dim/P_sf"/>
</dbReference>
<dbReference type="InterPro" id="IPR035965">
    <property type="entry name" value="PAS-like_dom_sf"/>
</dbReference>
<keyword evidence="6" id="KW-0175">Coiled coil</keyword>
<keyword evidence="5" id="KW-0418">Kinase</keyword>
<dbReference type="InterPro" id="IPR000014">
    <property type="entry name" value="PAS"/>
</dbReference>
<gene>
    <name evidence="8" type="ORF">AAEO57_19150</name>
</gene>
<dbReference type="SUPFAM" id="SSF47384">
    <property type="entry name" value="Homodimeric domain of signal transducing histidine kinase"/>
    <property type="match status" value="1"/>
</dbReference>
<accession>A0ABU9ITX6</accession>
<evidence type="ECO:0000313" key="9">
    <source>
        <dbReference type="Proteomes" id="UP001485226"/>
    </source>
</evidence>
<dbReference type="PANTHER" id="PTHR43304:SF1">
    <property type="entry name" value="PAC DOMAIN-CONTAINING PROTEIN"/>
    <property type="match status" value="1"/>
</dbReference>
<organism evidence="8 9">
    <name type="scientific">Flavobacterium calami</name>
    <dbReference type="NCBI Taxonomy" id="3139144"/>
    <lineage>
        <taxon>Bacteria</taxon>
        <taxon>Pseudomonadati</taxon>
        <taxon>Bacteroidota</taxon>
        <taxon>Flavobacteriia</taxon>
        <taxon>Flavobacteriales</taxon>
        <taxon>Flavobacteriaceae</taxon>
        <taxon>Flavobacterium</taxon>
    </lineage>
</organism>
<dbReference type="InterPro" id="IPR005467">
    <property type="entry name" value="His_kinase_dom"/>
</dbReference>
<reference evidence="8 9" key="1">
    <citation type="submission" date="2024-04" db="EMBL/GenBank/DDBJ databases">
        <title>Flavobacterium sp. DGU38 16S ribosomal RNA gene Genome sequencing and assembly.</title>
        <authorList>
            <person name="Park S."/>
        </authorList>
    </citation>
    <scope>NUCLEOTIDE SEQUENCE [LARGE SCALE GENOMIC DNA]</scope>
    <source>
        <strain evidence="8 9">DGU38</strain>
    </source>
</reference>
<dbReference type="Pfam" id="PF00512">
    <property type="entry name" value="HisKA"/>
    <property type="match status" value="1"/>
</dbReference>
<dbReference type="GO" id="GO:0005524">
    <property type="term" value="F:ATP binding"/>
    <property type="evidence" value="ECO:0007669"/>
    <property type="project" value="UniProtKB-KW"/>
</dbReference>
<evidence type="ECO:0000256" key="6">
    <source>
        <dbReference type="SAM" id="Coils"/>
    </source>
</evidence>
<dbReference type="PROSITE" id="PS50109">
    <property type="entry name" value="HIS_KIN"/>
    <property type="match status" value="1"/>
</dbReference>
<comment type="catalytic activity">
    <reaction evidence="1">
        <text>ATP + protein L-histidine = ADP + protein N-phospho-L-histidine.</text>
        <dbReference type="EC" id="2.7.13.3"/>
    </reaction>
</comment>
<dbReference type="CDD" id="cd00130">
    <property type="entry name" value="PAS"/>
    <property type="match status" value="1"/>
</dbReference>
<evidence type="ECO:0000256" key="3">
    <source>
        <dbReference type="ARBA" id="ARBA00022553"/>
    </source>
</evidence>
<keyword evidence="8" id="KW-0067">ATP-binding</keyword>
<dbReference type="SUPFAM" id="SSF55874">
    <property type="entry name" value="ATPase domain of HSP90 chaperone/DNA topoisomerase II/histidine kinase"/>
    <property type="match status" value="1"/>
</dbReference>
<dbReference type="SMART" id="SM00387">
    <property type="entry name" value="HATPase_c"/>
    <property type="match status" value="1"/>
</dbReference>
<dbReference type="EMBL" id="JBBYHS010000025">
    <property type="protein sequence ID" value="MEL1255918.1"/>
    <property type="molecule type" value="Genomic_DNA"/>
</dbReference>
<dbReference type="Gene3D" id="1.10.287.130">
    <property type="match status" value="1"/>
</dbReference>
<evidence type="ECO:0000256" key="4">
    <source>
        <dbReference type="ARBA" id="ARBA00022679"/>
    </source>
</evidence>
<dbReference type="CDD" id="cd00082">
    <property type="entry name" value="HisKA"/>
    <property type="match status" value="1"/>
</dbReference>
<keyword evidence="8" id="KW-0547">Nucleotide-binding</keyword>
<evidence type="ECO:0000256" key="1">
    <source>
        <dbReference type="ARBA" id="ARBA00000085"/>
    </source>
</evidence>
<dbReference type="PRINTS" id="PR00344">
    <property type="entry name" value="BCTRLSENSOR"/>
</dbReference>
<evidence type="ECO:0000313" key="8">
    <source>
        <dbReference type="EMBL" id="MEL1255918.1"/>
    </source>
</evidence>
<dbReference type="InterPro" id="IPR004358">
    <property type="entry name" value="Sig_transdc_His_kin-like_C"/>
</dbReference>
<protein>
    <recommendedName>
        <fullName evidence="2">histidine kinase</fullName>
        <ecNumber evidence="2">2.7.13.3</ecNumber>
    </recommendedName>
</protein>
<keyword evidence="3" id="KW-0597">Phosphoprotein</keyword>
<dbReference type="InterPro" id="IPR003661">
    <property type="entry name" value="HisK_dim/P_dom"/>
</dbReference>
<dbReference type="EC" id="2.7.13.3" evidence="2"/>
<dbReference type="SUPFAM" id="SSF55785">
    <property type="entry name" value="PYP-like sensor domain (PAS domain)"/>
    <property type="match status" value="1"/>
</dbReference>
<dbReference type="Gene3D" id="3.30.450.20">
    <property type="entry name" value="PAS domain"/>
    <property type="match status" value="1"/>
</dbReference>
<comment type="caution">
    <text evidence="8">The sequence shown here is derived from an EMBL/GenBank/DDBJ whole genome shotgun (WGS) entry which is preliminary data.</text>
</comment>
<dbReference type="NCBIfam" id="TIGR00229">
    <property type="entry name" value="sensory_box"/>
    <property type="match status" value="1"/>
</dbReference>
<proteinExistence type="predicted"/>
<dbReference type="InterPro" id="IPR036890">
    <property type="entry name" value="HATPase_C_sf"/>
</dbReference>
<feature type="coiled-coil region" evidence="6">
    <location>
        <begin position="148"/>
        <end position="175"/>
    </location>
</feature>
<evidence type="ECO:0000256" key="5">
    <source>
        <dbReference type="ARBA" id="ARBA00022777"/>
    </source>
</evidence>
<dbReference type="SMART" id="SM00091">
    <property type="entry name" value="PAS"/>
    <property type="match status" value="1"/>
</dbReference>
<dbReference type="PANTHER" id="PTHR43304">
    <property type="entry name" value="PHYTOCHROME-LIKE PROTEIN CPH1"/>
    <property type="match status" value="1"/>
</dbReference>
<evidence type="ECO:0000256" key="2">
    <source>
        <dbReference type="ARBA" id="ARBA00012438"/>
    </source>
</evidence>
<evidence type="ECO:0000259" key="7">
    <source>
        <dbReference type="PROSITE" id="PS50109"/>
    </source>
</evidence>
<dbReference type="Pfam" id="PF02518">
    <property type="entry name" value="HATPase_c"/>
    <property type="match status" value="1"/>
</dbReference>
<keyword evidence="9" id="KW-1185">Reference proteome</keyword>
<name>A0ABU9ITX6_9FLAO</name>
<dbReference type="InterPro" id="IPR003594">
    <property type="entry name" value="HATPase_dom"/>
</dbReference>
<dbReference type="InterPro" id="IPR052162">
    <property type="entry name" value="Sensor_kinase/Photoreceptor"/>
</dbReference>
<sequence>MKEIIKINLDNEMDLILAHKRCMKIAEMCGMPSSFQTRFSTAVSEVARCAIAKGKDSLLVLGINIVKVTKKEIVAIIIDAEDLKTCSPEAFNYASKISGQIEYKYFKNQSTTRISQPVLSPGLLSEAKIKGFIDYFKFEPPLSPYDEIRKKNIELIALSEKLTESENKYKQLANTIPVLICVMNERSNVLLVNESLEHYLELPLLIFDRKSLNNFVHPDDIDGLLEGWNRAKKNRIDYIGEARIKNKSNYIWHLVSITPNKTEDGSFNSWLVYFVDINAQKMIVETLKDNTELKAIQRELEGANSKLRFKNKELEQFAYIASHDLQEPLRKIMIMLSRAGEHLSEDEKKKYYFDRITLAAGRLSNLITDVLNYSRIENKEQYFAEVDLNEVISEVLNDLSLVIEEKNAVINVSLMPKVLGLDTQLRQLFYNLINNALKFNAGQPIVKVSFGDVPADDNLVTAVENYEVISIADNGIGMDNKYSDRIFDMFQRLHERDQYGGNGIGLALCRRIIENHNGMINFSSKPGEGTIFWIYLPKKNFKV</sequence>
<dbReference type="Gene3D" id="3.30.565.10">
    <property type="entry name" value="Histidine kinase-like ATPase, C-terminal domain"/>
    <property type="match status" value="1"/>
</dbReference>
<dbReference type="SMART" id="SM00388">
    <property type="entry name" value="HisKA"/>
    <property type="match status" value="1"/>
</dbReference>
<dbReference type="Proteomes" id="UP001485226">
    <property type="component" value="Unassembled WGS sequence"/>
</dbReference>
<feature type="domain" description="Histidine kinase" evidence="7">
    <location>
        <begin position="320"/>
        <end position="540"/>
    </location>
</feature>